<evidence type="ECO:0000313" key="3">
    <source>
        <dbReference type="Proteomes" id="UP000499080"/>
    </source>
</evidence>
<gene>
    <name evidence="2" type="ORF">AVEN_142592_1</name>
</gene>
<feature type="region of interest" description="Disordered" evidence="1">
    <location>
        <begin position="60"/>
        <end position="84"/>
    </location>
</feature>
<feature type="compositionally biased region" description="Polar residues" evidence="1">
    <location>
        <begin position="1"/>
        <end position="13"/>
    </location>
</feature>
<comment type="caution">
    <text evidence="2">The sequence shown here is derived from an EMBL/GenBank/DDBJ whole genome shotgun (WGS) entry which is preliminary data.</text>
</comment>
<sequence>MNNSLAPSTQSNVHDLHITAGTRRSGSTPALPKHPGQLNDSHCNSSSTEAGVLKAYHQATGRHPPKEVHTITGEGTHSPTITIPQEKRAPAYLPGGHSSGEGYCSKSNKCV</sequence>
<organism evidence="2 3">
    <name type="scientific">Araneus ventricosus</name>
    <name type="common">Orbweaver spider</name>
    <name type="synonym">Epeira ventricosa</name>
    <dbReference type="NCBI Taxonomy" id="182803"/>
    <lineage>
        <taxon>Eukaryota</taxon>
        <taxon>Metazoa</taxon>
        <taxon>Ecdysozoa</taxon>
        <taxon>Arthropoda</taxon>
        <taxon>Chelicerata</taxon>
        <taxon>Arachnida</taxon>
        <taxon>Araneae</taxon>
        <taxon>Araneomorphae</taxon>
        <taxon>Entelegynae</taxon>
        <taxon>Araneoidea</taxon>
        <taxon>Araneidae</taxon>
        <taxon>Araneus</taxon>
    </lineage>
</organism>
<proteinExistence type="predicted"/>
<dbReference type="Proteomes" id="UP000499080">
    <property type="component" value="Unassembled WGS sequence"/>
</dbReference>
<accession>A0A4Y2CH84</accession>
<dbReference type="AlphaFoldDB" id="A0A4Y2CH84"/>
<protein>
    <submittedName>
        <fullName evidence="2">Uncharacterized protein</fullName>
    </submittedName>
</protein>
<keyword evidence="3" id="KW-1185">Reference proteome</keyword>
<name>A0A4Y2CH84_ARAVE</name>
<feature type="compositionally biased region" description="Polar residues" evidence="1">
    <location>
        <begin position="73"/>
        <end position="83"/>
    </location>
</feature>
<dbReference type="EMBL" id="BGPR01000189">
    <property type="protein sequence ID" value="GBM03314.1"/>
    <property type="molecule type" value="Genomic_DNA"/>
</dbReference>
<evidence type="ECO:0000313" key="2">
    <source>
        <dbReference type="EMBL" id="GBM03314.1"/>
    </source>
</evidence>
<evidence type="ECO:0000256" key="1">
    <source>
        <dbReference type="SAM" id="MobiDB-lite"/>
    </source>
</evidence>
<reference evidence="2 3" key="1">
    <citation type="journal article" date="2019" name="Sci. Rep.">
        <title>Orb-weaving spider Araneus ventricosus genome elucidates the spidroin gene catalogue.</title>
        <authorList>
            <person name="Kono N."/>
            <person name="Nakamura H."/>
            <person name="Ohtoshi R."/>
            <person name="Moran D.A.P."/>
            <person name="Shinohara A."/>
            <person name="Yoshida Y."/>
            <person name="Fujiwara M."/>
            <person name="Mori M."/>
            <person name="Tomita M."/>
            <person name="Arakawa K."/>
        </authorList>
    </citation>
    <scope>NUCLEOTIDE SEQUENCE [LARGE SCALE GENOMIC DNA]</scope>
</reference>
<feature type="region of interest" description="Disordered" evidence="1">
    <location>
        <begin position="1"/>
        <end position="46"/>
    </location>
</feature>